<dbReference type="InterPro" id="IPR049449">
    <property type="entry name" value="TesB_ACOT8-like_N"/>
</dbReference>
<sequence length="431" mass="48877">MDIEQVIEFLAHVPLLQRLPGSSFAKIAEIAQFKHYNRGEFIVRVGDAGDGIYFIWEGVAEVQGSINDSEEFHEDRSEFQLKRHDCFGHGTDTSYHQAAVVALDKVTCLVLPNEYSTLLEPLSIWSATETEENSMIERILQLDPVEVNLFRGFTPPDAPQYAKCYGGQIIAQALAAAAKTVDHFKLVHSLHSYFLVGGDQNMPILYQVRRLRDGNSFATRSVDATQNGKIIFTLTASFQKEESGFEHQDIKMPCVPAPETLLRKEELRDRQLFDPRLPKNYRNKAAGRKYMNMPVDMRFCEPHTYTHQIKNPSSTMFWFKAWGKLSDDPALHRCVVTYISDYISLTVSLNPHRKRGLKPILLSLDHSVWFHRPFRADDWILAVIDGPSASGGRGFSQGRMFNRQGELIVTLIQEGVIRAAKPRPPVAKSNL</sequence>
<dbReference type="SUPFAM" id="SSF54637">
    <property type="entry name" value="Thioesterase/thiol ester dehydrase-isomerase"/>
    <property type="match status" value="2"/>
</dbReference>
<dbReference type="Pfam" id="PF13622">
    <property type="entry name" value="4HBT_3"/>
    <property type="match status" value="1"/>
</dbReference>
<evidence type="ECO:0000259" key="9">
    <source>
        <dbReference type="PROSITE" id="PS50042"/>
    </source>
</evidence>
<dbReference type="SUPFAM" id="SSF51206">
    <property type="entry name" value="cAMP-binding domain-like"/>
    <property type="match status" value="1"/>
</dbReference>
<dbReference type="Gene3D" id="2.60.120.10">
    <property type="entry name" value="Jelly Rolls"/>
    <property type="match status" value="1"/>
</dbReference>
<evidence type="ECO:0000256" key="7">
    <source>
        <dbReference type="ARBA" id="ARBA00035880"/>
    </source>
</evidence>
<dbReference type="STRING" id="3469.A0A4Y7J7F0"/>
<comment type="catalytic activity">
    <reaction evidence="7">
        <text>a fatty acyl-CoA + H2O = a fatty acid + CoA + H(+)</text>
        <dbReference type="Rhea" id="RHEA:16781"/>
        <dbReference type="ChEBI" id="CHEBI:15377"/>
        <dbReference type="ChEBI" id="CHEBI:15378"/>
        <dbReference type="ChEBI" id="CHEBI:28868"/>
        <dbReference type="ChEBI" id="CHEBI:57287"/>
        <dbReference type="ChEBI" id="CHEBI:77636"/>
        <dbReference type="EC" id="3.1.2.20"/>
    </reaction>
</comment>
<dbReference type="InterPro" id="IPR000595">
    <property type="entry name" value="cNMP-bd_dom"/>
</dbReference>
<dbReference type="GO" id="GO:0009062">
    <property type="term" value="P:fatty acid catabolic process"/>
    <property type="evidence" value="ECO:0007669"/>
    <property type="project" value="TreeGrafter"/>
</dbReference>
<dbReference type="CDD" id="cd00038">
    <property type="entry name" value="CAP_ED"/>
    <property type="match status" value="1"/>
</dbReference>
<dbReference type="Gene3D" id="2.40.160.210">
    <property type="entry name" value="Acyl-CoA thioesterase, double hotdog domain"/>
    <property type="match status" value="1"/>
</dbReference>
<dbReference type="InterPro" id="IPR025652">
    <property type="entry name" value="TesB_C"/>
</dbReference>
<feature type="domain" description="Cyclic nucleotide-binding" evidence="9">
    <location>
        <begin position="15"/>
        <end position="88"/>
    </location>
</feature>
<dbReference type="GO" id="GO:0006637">
    <property type="term" value="P:acyl-CoA metabolic process"/>
    <property type="evidence" value="ECO:0007669"/>
    <property type="project" value="InterPro"/>
</dbReference>
<comment type="similarity">
    <text evidence="3">Belongs to the C/M/P thioester hydrolase family.</text>
</comment>
<dbReference type="PROSITE" id="PS50042">
    <property type="entry name" value="CNMP_BINDING_3"/>
    <property type="match status" value="1"/>
</dbReference>
<dbReference type="InterPro" id="IPR018488">
    <property type="entry name" value="cNMP-bd_CS"/>
</dbReference>
<comment type="subunit">
    <text evidence="4">Homotetramer.</text>
</comment>
<evidence type="ECO:0000256" key="6">
    <source>
        <dbReference type="ARBA" id="ARBA00023098"/>
    </source>
</evidence>
<dbReference type="InterPro" id="IPR018490">
    <property type="entry name" value="cNMP-bd_dom_sf"/>
</dbReference>
<dbReference type="FunFam" id="2.40.160.210:FF:000003">
    <property type="entry name" value="Acyl-CoA thioesterase II"/>
    <property type="match status" value="1"/>
</dbReference>
<dbReference type="NCBIfam" id="TIGR00189">
    <property type="entry name" value="tesB"/>
    <property type="match status" value="1"/>
</dbReference>
<dbReference type="OMA" id="RSAVWMR"/>
<evidence type="ECO:0000256" key="5">
    <source>
        <dbReference type="ARBA" id="ARBA00022801"/>
    </source>
</evidence>
<dbReference type="PANTHER" id="PTHR11066">
    <property type="entry name" value="ACYL-COA THIOESTERASE"/>
    <property type="match status" value="1"/>
</dbReference>
<dbReference type="CDD" id="cd03445">
    <property type="entry name" value="Thioesterase_II_repeat2"/>
    <property type="match status" value="1"/>
</dbReference>
<dbReference type="Proteomes" id="UP000316621">
    <property type="component" value="Chromosome 4"/>
</dbReference>
<name>A0A4Y7J7F0_PAPSO</name>
<dbReference type="Pfam" id="PF00027">
    <property type="entry name" value="cNMP_binding"/>
    <property type="match status" value="1"/>
</dbReference>
<evidence type="ECO:0000256" key="8">
    <source>
        <dbReference type="ARBA" id="ARBA00038894"/>
    </source>
</evidence>
<evidence type="ECO:0000256" key="1">
    <source>
        <dbReference type="ARBA" id="ARBA00004253"/>
    </source>
</evidence>
<keyword evidence="6" id="KW-0443">Lipid metabolism</keyword>
<dbReference type="CDD" id="cd03444">
    <property type="entry name" value="Thioesterase_II_repeat1"/>
    <property type="match status" value="1"/>
</dbReference>
<proteinExistence type="inferred from homology"/>
<dbReference type="InterPro" id="IPR014710">
    <property type="entry name" value="RmlC-like_jellyroll"/>
</dbReference>
<accession>A0A4Y7J7F0</accession>
<gene>
    <name evidence="10" type="ORF">C5167_004355</name>
</gene>
<keyword evidence="11" id="KW-1185">Reference proteome</keyword>
<comment type="subcellular location">
    <subcellularLocation>
        <location evidence="1">Peroxisome matrix</location>
    </subcellularLocation>
</comment>
<dbReference type="EMBL" id="CM010718">
    <property type="protein sequence ID" value="RZC57054.1"/>
    <property type="molecule type" value="Genomic_DNA"/>
</dbReference>
<dbReference type="Pfam" id="PF02551">
    <property type="entry name" value="Acyl_CoA_thio"/>
    <property type="match status" value="1"/>
</dbReference>
<dbReference type="FunFam" id="2.60.120.10:FF:000109">
    <property type="entry name" value="Acyl-CoA thioesterase II"/>
    <property type="match status" value="1"/>
</dbReference>
<dbReference type="InterPro" id="IPR029069">
    <property type="entry name" value="HotDog_dom_sf"/>
</dbReference>
<dbReference type="InterPro" id="IPR042171">
    <property type="entry name" value="Acyl-CoA_hotdog"/>
</dbReference>
<dbReference type="AlphaFoldDB" id="A0A4Y7J7F0"/>
<dbReference type="GO" id="GO:0005782">
    <property type="term" value="C:peroxisomal matrix"/>
    <property type="evidence" value="ECO:0007669"/>
    <property type="project" value="UniProtKB-SubCell"/>
</dbReference>
<evidence type="ECO:0000256" key="4">
    <source>
        <dbReference type="ARBA" id="ARBA00011881"/>
    </source>
</evidence>
<evidence type="ECO:0000256" key="3">
    <source>
        <dbReference type="ARBA" id="ARBA00006538"/>
    </source>
</evidence>
<evidence type="ECO:0000313" key="11">
    <source>
        <dbReference type="Proteomes" id="UP000316621"/>
    </source>
</evidence>
<evidence type="ECO:0000313" key="10">
    <source>
        <dbReference type="EMBL" id="RZC57054.1"/>
    </source>
</evidence>
<comment type="pathway">
    <text evidence="2">Lipid metabolism; fatty acid metabolism.</text>
</comment>
<organism evidence="10 11">
    <name type="scientific">Papaver somniferum</name>
    <name type="common">Opium poppy</name>
    <dbReference type="NCBI Taxonomy" id="3469"/>
    <lineage>
        <taxon>Eukaryota</taxon>
        <taxon>Viridiplantae</taxon>
        <taxon>Streptophyta</taxon>
        <taxon>Embryophyta</taxon>
        <taxon>Tracheophyta</taxon>
        <taxon>Spermatophyta</taxon>
        <taxon>Magnoliopsida</taxon>
        <taxon>Ranunculales</taxon>
        <taxon>Papaveraceae</taxon>
        <taxon>Papaveroideae</taxon>
        <taxon>Papaver</taxon>
    </lineage>
</organism>
<dbReference type="OrthoDB" id="68328at2759"/>
<protein>
    <recommendedName>
        <fullName evidence="8">acyl-CoA hydrolase</fullName>
        <ecNumber evidence="8">3.1.2.20</ecNumber>
    </recommendedName>
</protein>
<dbReference type="InterPro" id="IPR003703">
    <property type="entry name" value="Acyl_CoA_thio"/>
</dbReference>
<keyword evidence="5" id="KW-0378">Hydrolase</keyword>
<reference evidence="10 11" key="1">
    <citation type="journal article" date="2018" name="Science">
        <title>The opium poppy genome and morphinan production.</title>
        <authorList>
            <person name="Guo L."/>
            <person name="Winzer T."/>
            <person name="Yang X."/>
            <person name="Li Y."/>
            <person name="Ning Z."/>
            <person name="He Z."/>
            <person name="Teodor R."/>
            <person name="Lu Y."/>
            <person name="Bowser T.A."/>
            <person name="Graham I.A."/>
            <person name="Ye K."/>
        </authorList>
    </citation>
    <scope>NUCLEOTIDE SEQUENCE [LARGE SCALE GENOMIC DNA]</scope>
    <source>
        <strain evidence="11">cv. HN1</strain>
        <tissue evidence="10">Leaves</tissue>
    </source>
</reference>
<dbReference type="GO" id="GO:0047617">
    <property type="term" value="F:fatty acyl-CoA hydrolase activity"/>
    <property type="evidence" value="ECO:0007669"/>
    <property type="project" value="UniProtKB-EC"/>
</dbReference>
<dbReference type="EC" id="3.1.2.20" evidence="8"/>
<dbReference type="PANTHER" id="PTHR11066:SF34">
    <property type="entry name" value="ACYL-COENZYME A THIOESTERASE 8"/>
    <property type="match status" value="1"/>
</dbReference>
<dbReference type="PROSITE" id="PS00888">
    <property type="entry name" value="CNMP_BINDING_1"/>
    <property type="match status" value="1"/>
</dbReference>
<evidence type="ECO:0000256" key="2">
    <source>
        <dbReference type="ARBA" id="ARBA00004872"/>
    </source>
</evidence>
<dbReference type="Gramene" id="RZC57054">
    <property type="protein sequence ID" value="RZC57054"/>
    <property type="gene ID" value="C5167_004355"/>
</dbReference>